<dbReference type="SUPFAM" id="SSF48452">
    <property type="entry name" value="TPR-like"/>
    <property type="match status" value="1"/>
</dbReference>
<dbReference type="Proteomes" id="UP001642540">
    <property type="component" value="Unassembled WGS sequence"/>
</dbReference>
<organism evidence="3 4">
    <name type="scientific">Orchesella dallaii</name>
    <dbReference type="NCBI Taxonomy" id="48710"/>
    <lineage>
        <taxon>Eukaryota</taxon>
        <taxon>Metazoa</taxon>
        <taxon>Ecdysozoa</taxon>
        <taxon>Arthropoda</taxon>
        <taxon>Hexapoda</taxon>
        <taxon>Collembola</taxon>
        <taxon>Entomobryomorpha</taxon>
        <taxon>Entomobryoidea</taxon>
        <taxon>Orchesellidae</taxon>
        <taxon>Orchesellinae</taxon>
        <taxon>Orchesella</taxon>
    </lineage>
</organism>
<proteinExistence type="predicted"/>
<dbReference type="InterPro" id="IPR011990">
    <property type="entry name" value="TPR-like_helical_dom_sf"/>
</dbReference>
<reference evidence="3 4" key="1">
    <citation type="submission" date="2024-08" db="EMBL/GenBank/DDBJ databases">
        <authorList>
            <person name="Cucini C."/>
            <person name="Frati F."/>
        </authorList>
    </citation>
    <scope>NUCLEOTIDE SEQUENCE [LARGE SCALE GENOMIC DNA]</scope>
</reference>
<keyword evidence="2" id="KW-0802">TPR repeat</keyword>
<evidence type="ECO:0000313" key="4">
    <source>
        <dbReference type="Proteomes" id="UP001642540"/>
    </source>
</evidence>
<protein>
    <submittedName>
        <fullName evidence="3">Uncharacterized protein</fullName>
    </submittedName>
</protein>
<accession>A0ABP1PW24</accession>
<dbReference type="PANTHER" id="PTHR46674:SF1">
    <property type="entry name" value="INACTIVE PEPTIDYL-PROLYL CIS-TRANS ISOMERASE FKBP6"/>
    <property type="match status" value="1"/>
</dbReference>
<evidence type="ECO:0000256" key="2">
    <source>
        <dbReference type="ARBA" id="ARBA00022803"/>
    </source>
</evidence>
<evidence type="ECO:0000256" key="1">
    <source>
        <dbReference type="ARBA" id="ARBA00022737"/>
    </source>
</evidence>
<keyword evidence="1" id="KW-0677">Repeat</keyword>
<dbReference type="InterPro" id="IPR042282">
    <property type="entry name" value="FKBP6/shu"/>
</dbReference>
<keyword evidence="4" id="KW-1185">Reference proteome</keyword>
<dbReference type="Gene3D" id="1.25.40.10">
    <property type="entry name" value="Tetratricopeptide repeat domain"/>
    <property type="match status" value="1"/>
</dbReference>
<name>A0ABP1PW24_9HEXA</name>
<evidence type="ECO:0000313" key="3">
    <source>
        <dbReference type="EMBL" id="CAL8079580.1"/>
    </source>
</evidence>
<dbReference type="EMBL" id="CAXLJM020000013">
    <property type="protein sequence ID" value="CAL8079580.1"/>
    <property type="molecule type" value="Genomic_DNA"/>
</dbReference>
<dbReference type="PANTHER" id="PTHR46674">
    <property type="entry name" value="INACTIVE PEPTIDYL-PROLYL CIS-TRANS ISOMERASE FKBP6"/>
    <property type="match status" value="1"/>
</dbReference>
<comment type="caution">
    <text evidence="3">The sequence shown here is derived from an EMBL/GenBank/DDBJ whole genome shotgun (WGS) entry which is preliminary data.</text>
</comment>
<sequence>MDFKNTDLYDSIEDYEHLAQIHGARPRFKTPVQLMKLQTGEGCQFEADDFAFNNEFDNEEEVYDEDIMSMFCFGDPNMKDKQTEVNHFDVERFAHIDFMETEKLMSPLNPEKTVMKMIIRQGSDQKVPERSKLYIHYIAIVRIVDEVKRLKRDGNDNYWKDKNYSFAIKKWRKAVIMIEEYPVGNEKDEQVRRELVWMMLYASVAQGYLRLERPVEACIACNLGLKWADIHEESSLELYFRFAKAKLMLKDHKAALGLINGTLNIEPFSRHCLQLKLEILEKSKIGWRLKKLLVVACLVIILAPRRNLTRVVLRKAKASPI</sequence>
<gene>
    <name evidence="3" type="ORF">ODALV1_LOCUS4406</name>
</gene>